<dbReference type="AlphaFoldDB" id="A0A6L7EU21"/>
<gene>
    <name evidence="1" type="ORF">GRQ65_06295</name>
</gene>
<proteinExistence type="predicted"/>
<sequence length="128" mass="13958">MTSWSCSFCGQQGSAETRLAGGLGAMICTDCLSYYTSAVEAAEDGEQLVTPGWDRLTDAEMLGTLPKIAADAAQVDRFLRQWVSLIRERRISYAEIGKALGVSRQAAWERFSRVVDVQDDDDARSGTA</sequence>
<name>A0A6L7EU21_9ACTN</name>
<dbReference type="SUPFAM" id="SSF57716">
    <property type="entry name" value="Glucocorticoid receptor-like (DNA-binding domain)"/>
    <property type="match status" value="1"/>
</dbReference>
<keyword evidence="2" id="KW-1185">Reference proteome</keyword>
<evidence type="ECO:0000313" key="1">
    <source>
        <dbReference type="EMBL" id="MXG89156.1"/>
    </source>
</evidence>
<accession>A0A6L7EU21</accession>
<dbReference type="Gene3D" id="6.20.220.10">
    <property type="entry name" value="ClpX chaperone, C4-type zinc finger domain"/>
    <property type="match status" value="1"/>
</dbReference>
<protein>
    <submittedName>
        <fullName evidence="1">Uncharacterized protein</fullName>
    </submittedName>
</protein>
<reference evidence="1 2" key="1">
    <citation type="submission" date="2019-12" db="EMBL/GenBank/DDBJ databases">
        <authorList>
            <person name="Kun Z."/>
        </authorList>
    </citation>
    <scope>NUCLEOTIDE SEQUENCE [LARGE SCALE GENOMIC DNA]</scope>
    <source>
        <strain evidence="1 2">YIM 123512</strain>
    </source>
</reference>
<dbReference type="Proteomes" id="UP000473325">
    <property type="component" value="Unassembled WGS sequence"/>
</dbReference>
<organism evidence="1 2">
    <name type="scientific">Nocardioides flavescens</name>
    <dbReference type="NCBI Taxonomy" id="2691959"/>
    <lineage>
        <taxon>Bacteria</taxon>
        <taxon>Bacillati</taxon>
        <taxon>Actinomycetota</taxon>
        <taxon>Actinomycetes</taxon>
        <taxon>Propionibacteriales</taxon>
        <taxon>Nocardioidaceae</taxon>
        <taxon>Nocardioides</taxon>
    </lineage>
</organism>
<dbReference type="EMBL" id="WUEK01000003">
    <property type="protein sequence ID" value="MXG89156.1"/>
    <property type="molecule type" value="Genomic_DNA"/>
</dbReference>
<evidence type="ECO:0000313" key="2">
    <source>
        <dbReference type="Proteomes" id="UP000473325"/>
    </source>
</evidence>
<dbReference type="InterPro" id="IPR038366">
    <property type="entry name" value="Znf_CppX_C4_sf"/>
</dbReference>
<comment type="caution">
    <text evidence="1">The sequence shown here is derived from an EMBL/GenBank/DDBJ whole genome shotgun (WGS) entry which is preliminary data.</text>
</comment>